<dbReference type="Pfam" id="PF00011">
    <property type="entry name" value="HSP20"/>
    <property type="match status" value="1"/>
</dbReference>
<dbReference type="Gene3D" id="2.60.40.790">
    <property type="match status" value="1"/>
</dbReference>
<evidence type="ECO:0000256" key="2">
    <source>
        <dbReference type="RuleBase" id="RU003616"/>
    </source>
</evidence>
<dbReference type="PANTHER" id="PTHR47838:SF1">
    <property type="entry name" value="21.7 KDA CLASS VI HEAT SHOCK PROTEIN"/>
    <property type="match status" value="1"/>
</dbReference>
<organism evidence="4 6">
    <name type="scientific">Iris pallida</name>
    <name type="common">Sweet iris</name>
    <dbReference type="NCBI Taxonomy" id="29817"/>
    <lineage>
        <taxon>Eukaryota</taxon>
        <taxon>Viridiplantae</taxon>
        <taxon>Streptophyta</taxon>
        <taxon>Embryophyta</taxon>
        <taxon>Tracheophyta</taxon>
        <taxon>Spermatophyta</taxon>
        <taxon>Magnoliopsida</taxon>
        <taxon>Liliopsida</taxon>
        <taxon>Asparagales</taxon>
        <taxon>Iridaceae</taxon>
        <taxon>Iridoideae</taxon>
        <taxon>Irideae</taxon>
        <taxon>Iris</taxon>
    </lineage>
</organism>
<reference evidence="4" key="1">
    <citation type="journal article" date="2023" name="GigaByte">
        <title>Genome assembly of the bearded iris, Iris pallida Lam.</title>
        <authorList>
            <person name="Bruccoleri R.E."/>
            <person name="Oakeley E.J."/>
            <person name="Faust A.M.E."/>
            <person name="Altorfer M."/>
            <person name="Dessus-Babus S."/>
            <person name="Burckhardt D."/>
            <person name="Oertli M."/>
            <person name="Naumann U."/>
            <person name="Petersen F."/>
            <person name="Wong J."/>
        </authorList>
    </citation>
    <scope>NUCLEOTIDE SEQUENCE</scope>
    <source>
        <strain evidence="4">GSM-AAB239-AS_SAM_17_03QT</strain>
    </source>
</reference>
<dbReference type="SUPFAM" id="SSF49764">
    <property type="entry name" value="HSP20-like chaperones"/>
    <property type="match status" value="1"/>
</dbReference>
<evidence type="ECO:0000259" key="3">
    <source>
        <dbReference type="PROSITE" id="PS01031"/>
    </source>
</evidence>
<evidence type="ECO:0000313" key="6">
    <source>
        <dbReference type="Proteomes" id="UP001140949"/>
    </source>
</evidence>
<feature type="domain" description="SHSP" evidence="3">
    <location>
        <begin position="80"/>
        <end position="190"/>
    </location>
</feature>
<keyword evidence="4" id="KW-0346">Stress response</keyword>
<dbReference type="InterPro" id="IPR008978">
    <property type="entry name" value="HSP20-like_chaperone"/>
</dbReference>
<dbReference type="AlphaFoldDB" id="A0AAX6DHF2"/>
<dbReference type="EMBL" id="JANAVB010044619">
    <property type="protein sequence ID" value="KAJ6791171.1"/>
    <property type="molecule type" value="Genomic_DNA"/>
</dbReference>
<dbReference type="PANTHER" id="PTHR47838">
    <property type="entry name" value="21.7 KDA CLASS VI HEAT SHOCK PROTEIN"/>
    <property type="match status" value="1"/>
</dbReference>
<gene>
    <name evidence="4" type="ORF">M6B38_245905</name>
    <name evidence="5" type="ORF">M6B38_301250</name>
</gene>
<protein>
    <submittedName>
        <fullName evidence="4">22.3 kDa class VI heat shock protein isoform X1</fullName>
    </submittedName>
</protein>
<evidence type="ECO:0000313" key="4">
    <source>
        <dbReference type="EMBL" id="KAJ6791171.1"/>
    </source>
</evidence>
<name>A0AAX6DHF2_IRIPA</name>
<accession>A0AAX6DHF2</accession>
<keyword evidence="6" id="KW-1185">Reference proteome</keyword>
<comment type="similarity">
    <text evidence="1 2">Belongs to the small heat shock protein (HSP20) family.</text>
</comment>
<dbReference type="EMBL" id="JANAVB010007600">
    <property type="protein sequence ID" value="KAJ6842425.1"/>
    <property type="molecule type" value="Genomic_DNA"/>
</dbReference>
<sequence>MPPRRALEVQSDDRNPQKWHVSLTEDAFNAFLAGRGGGDDAARAVFGEGSLFSPLLFGKFFDPADAFPLWEFESGALLSGVHGASKTSVDWMETDAHYVLRAELPEGARKIKVELCGDKGKLLEISGQWRGKESDARDDWRTGRWWERGFVRRIELPDNANCRKVEAHIDDDVSLEIKIPKNSPEQCSPD</sequence>
<comment type="caution">
    <text evidence="4">The sequence shown here is derived from an EMBL/GenBank/DDBJ whole genome shotgun (WGS) entry which is preliminary data.</text>
</comment>
<proteinExistence type="inferred from homology"/>
<reference evidence="4" key="2">
    <citation type="submission" date="2023-04" db="EMBL/GenBank/DDBJ databases">
        <authorList>
            <person name="Bruccoleri R.E."/>
            <person name="Oakeley E.J."/>
            <person name="Faust A.-M."/>
            <person name="Dessus-Babus S."/>
            <person name="Altorfer M."/>
            <person name="Burckhardt D."/>
            <person name="Oertli M."/>
            <person name="Naumann U."/>
            <person name="Petersen F."/>
            <person name="Wong J."/>
        </authorList>
    </citation>
    <scope>NUCLEOTIDE SEQUENCE</scope>
    <source>
        <strain evidence="4">GSM-AAB239-AS_SAM_17_03QT</strain>
        <tissue evidence="4">Leaf</tissue>
    </source>
</reference>
<dbReference type="Proteomes" id="UP001140949">
    <property type="component" value="Unassembled WGS sequence"/>
</dbReference>
<evidence type="ECO:0000313" key="5">
    <source>
        <dbReference type="EMBL" id="KAJ6842425.1"/>
    </source>
</evidence>
<dbReference type="InterPro" id="IPR002068">
    <property type="entry name" value="A-crystallin/Hsp20_dom"/>
</dbReference>
<dbReference type="PROSITE" id="PS01031">
    <property type="entry name" value="SHSP"/>
    <property type="match status" value="1"/>
</dbReference>
<evidence type="ECO:0000256" key="1">
    <source>
        <dbReference type="PROSITE-ProRule" id="PRU00285"/>
    </source>
</evidence>